<evidence type="ECO:0000313" key="2">
    <source>
        <dbReference type="Proteomes" id="UP000004371"/>
    </source>
</evidence>
<name>E8LTL5_9VIBR</name>
<proteinExistence type="predicted"/>
<dbReference type="RefSeq" id="WP_006879168.1">
    <property type="nucleotide sequence ID" value="NZ_AEVS01000052.1"/>
</dbReference>
<sequence length="126" mass="13947">MAAATYRGFTLKTAGNSTEVWQVQIKNHVLSGSMAAVKKSIDWFCDTATIIDPKEFSSLAAKKAESSGQPAQENFHGYTIKNDTGEANSWYCFFNGRLIKGGKLAIQKHIEAYLVAKQKAEQQQKK</sequence>
<dbReference type="STRING" id="945543.VIBR0546_04107"/>
<evidence type="ECO:0008006" key="3">
    <source>
        <dbReference type="Google" id="ProtNLM"/>
    </source>
</evidence>
<gene>
    <name evidence="1" type="ORF">VIBR0546_04107</name>
</gene>
<protein>
    <recommendedName>
        <fullName evidence="3">Minor tail protein</fullName>
    </recommendedName>
</protein>
<dbReference type="Proteomes" id="UP000004371">
    <property type="component" value="Unassembled WGS sequence"/>
</dbReference>
<dbReference type="OrthoDB" id="5872855at2"/>
<organism evidence="1 2">
    <name type="scientific">Vibrio brasiliensis LMG 20546</name>
    <dbReference type="NCBI Taxonomy" id="945543"/>
    <lineage>
        <taxon>Bacteria</taxon>
        <taxon>Pseudomonadati</taxon>
        <taxon>Pseudomonadota</taxon>
        <taxon>Gammaproteobacteria</taxon>
        <taxon>Vibrionales</taxon>
        <taxon>Vibrionaceae</taxon>
        <taxon>Vibrio</taxon>
        <taxon>Vibrio oreintalis group</taxon>
    </lineage>
</organism>
<keyword evidence="2" id="KW-1185">Reference proteome</keyword>
<dbReference type="AlphaFoldDB" id="E8LTL5"/>
<dbReference type="Pfam" id="PF11782">
    <property type="entry name" value="DUF3319"/>
    <property type="match status" value="1"/>
</dbReference>
<reference evidence="1 2" key="1">
    <citation type="journal article" date="2012" name="Int. J. Syst. Evol. Microbiol.">
        <title>Vibrio caribbeanicus sp. nov., isolated from the marine sponge Scleritoderma cyanea.</title>
        <authorList>
            <person name="Hoffmann M."/>
            <person name="Monday S.R."/>
            <person name="Allard M.W."/>
            <person name="Strain E.A."/>
            <person name="Whittaker P."/>
            <person name="Naum M."/>
            <person name="McCarthy P.J."/>
            <person name="Lopez J.V."/>
            <person name="Fischer M."/>
            <person name="Brown E.W."/>
        </authorList>
    </citation>
    <scope>NUCLEOTIDE SEQUENCE [LARGE SCALE GENOMIC DNA]</scope>
    <source>
        <strain evidence="1 2">LMG 20546</strain>
    </source>
</reference>
<dbReference type="EMBL" id="AEVS01000052">
    <property type="protein sequence ID" value="EGA65974.1"/>
    <property type="molecule type" value="Genomic_DNA"/>
</dbReference>
<accession>E8LTL5</accession>
<dbReference type="InterPro" id="IPR021753">
    <property type="entry name" value="DUF3319"/>
</dbReference>
<comment type="caution">
    <text evidence="1">The sequence shown here is derived from an EMBL/GenBank/DDBJ whole genome shotgun (WGS) entry which is preliminary data.</text>
</comment>
<dbReference type="eggNOG" id="ENOG5031N0Q">
    <property type="taxonomic scope" value="Bacteria"/>
</dbReference>
<evidence type="ECO:0000313" key="1">
    <source>
        <dbReference type="EMBL" id="EGA65974.1"/>
    </source>
</evidence>